<reference evidence="4 5" key="2">
    <citation type="submission" date="2018-11" db="EMBL/GenBank/DDBJ databases">
        <authorList>
            <consortium name="Pathogen Informatics"/>
        </authorList>
    </citation>
    <scope>NUCLEOTIDE SEQUENCE [LARGE SCALE GENOMIC DNA]</scope>
</reference>
<dbReference type="InterPro" id="IPR015943">
    <property type="entry name" value="WD40/YVTN_repeat-like_dom_sf"/>
</dbReference>
<evidence type="ECO:0000313" key="4">
    <source>
        <dbReference type="EMBL" id="VDO82003.1"/>
    </source>
</evidence>
<dbReference type="InterPro" id="IPR001680">
    <property type="entry name" value="WD40_rpt"/>
</dbReference>
<dbReference type="WBParaSite" id="SBAD_0000031301-mRNA-1">
    <property type="protein sequence ID" value="SBAD_0000031301-mRNA-1"/>
    <property type="gene ID" value="SBAD_0000031301"/>
</dbReference>
<evidence type="ECO:0000313" key="5">
    <source>
        <dbReference type="Proteomes" id="UP000270296"/>
    </source>
</evidence>
<dbReference type="Gene3D" id="2.130.10.10">
    <property type="entry name" value="YVTN repeat-like/Quinoprotein amine dehydrogenase"/>
    <property type="match status" value="1"/>
</dbReference>
<evidence type="ECO:0000256" key="3">
    <source>
        <dbReference type="PROSITE-ProRule" id="PRU00221"/>
    </source>
</evidence>
<dbReference type="GO" id="GO:0032040">
    <property type="term" value="C:small-subunit processome"/>
    <property type="evidence" value="ECO:0007669"/>
    <property type="project" value="TreeGrafter"/>
</dbReference>
<organism evidence="6">
    <name type="scientific">Soboliphyme baturini</name>
    <dbReference type="NCBI Taxonomy" id="241478"/>
    <lineage>
        <taxon>Eukaryota</taxon>
        <taxon>Metazoa</taxon>
        <taxon>Ecdysozoa</taxon>
        <taxon>Nematoda</taxon>
        <taxon>Enoplea</taxon>
        <taxon>Dorylaimia</taxon>
        <taxon>Dioctophymatida</taxon>
        <taxon>Dioctophymatoidea</taxon>
        <taxon>Soboliphymatidae</taxon>
        <taxon>Soboliphyme</taxon>
    </lineage>
</organism>
<dbReference type="PROSITE" id="PS50294">
    <property type="entry name" value="WD_REPEATS_REGION"/>
    <property type="match status" value="1"/>
</dbReference>
<feature type="repeat" description="WD" evidence="3">
    <location>
        <begin position="24"/>
        <end position="65"/>
    </location>
</feature>
<reference evidence="6" key="1">
    <citation type="submission" date="2016-06" db="UniProtKB">
        <authorList>
            <consortium name="WormBaseParasite"/>
        </authorList>
    </citation>
    <scope>IDENTIFICATION</scope>
</reference>
<dbReference type="PANTHER" id="PTHR19853:SF0">
    <property type="entry name" value="WD REPEAT-CONTAINING PROTEIN 3"/>
    <property type="match status" value="1"/>
</dbReference>
<name>A0A183I9K2_9BILA</name>
<dbReference type="Pfam" id="PF00400">
    <property type="entry name" value="WD40"/>
    <property type="match status" value="2"/>
</dbReference>
<dbReference type="OrthoDB" id="5843821at2759"/>
<keyword evidence="5" id="KW-1185">Reference proteome</keyword>
<accession>A0A183I9K2</accession>
<protein>
    <submittedName>
        <fullName evidence="6">WD_REPEATS_REGION domain-containing protein</fullName>
    </submittedName>
</protein>
<dbReference type="EMBL" id="UZAM01000609">
    <property type="protein sequence ID" value="VDO82003.1"/>
    <property type="molecule type" value="Genomic_DNA"/>
</dbReference>
<dbReference type="InterPro" id="IPR036322">
    <property type="entry name" value="WD40_repeat_dom_sf"/>
</dbReference>
<dbReference type="GO" id="GO:0030490">
    <property type="term" value="P:maturation of SSU-rRNA"/>
    <property type="evidence" value="ECO:0007669"/>
    <property type="project" value="TreeGrafter"/>
</dbReference>
<sequence>MMLFSKDGSLLLFDIGSRTLLQTVEAHNGPVSTIELFPHQDGIATGGADKVVKFWTFEVDASVATKLVLSLSTALDTDENVTCFKFTSDGKYIILGMLDNTAKIFFADTFKVWLVTSDAVKIVINVEFNVKHF</sequence>
<dbReference type="SUPFAM" id="SSF50978">
    <property type="entry name" value="WD40 repeat-like"/>
    <property type="match status" value="1"/>
</dbReference>
<dbReference type="InterPro" id="IPR051570">
    <property type="entry name" value="TBC1_cilium_biogenesis"/>
</dbReference>
<dbReference type="Proteomes" id="UP000270296">
    <property type="component" value="Unassembled WGS sequence"/>
</dbReference>
<proteinExistence type="predicted"/>
<dbReference type="SMART" id="SM00320">
    <property type="entry name" value="WD40"/>
    <property type="match status" value="2"/>
</dbReference>
<keyword evidence="1 3" id="KW-0853">WD repeat</keyword>
<evidence type="ECO:0000256" key="2">
    <source>
        <dbReference type="ARBA" id="ARBA00022737"/>
    </source>
</evidence>
<dbReference type="PANTHER" id="PTHR19853">
    <property type="entry name" value="WD REPEAT CONTAINING PROTEIN 3 WDR3"/>
    <property type="match status" value="1"/>
</dbReference>
<dbReference type="AlphaFoldDB" id="A0A183I9K2"/>
<keyword evidence="2" id="KW-0677">Repeat</keyword>
<evidence type="ECO:0000256" key="1">
    <source>
        <dbReference type="ARBA" id="ARBA00022574"/>
    </source>
</evidence>
<dbReference type="GO" id="GO:0030515">
    <property type="term" value="F:snoRNA binding"/>
    <property type="evidence" value="ECO:0007669"/>
    <property type="project" value="TreeGrafter"/>
</dbReference>
<gene>
    <name evidence="4" type="ORF">SBAD_LOCUS296</name>
</gene>
<evidence type="ECO:0000313" key="6">
    <source>
        <dbReference type="WBParaSite" id="SBAD_0000031301-mRNA-1"/>
    </source>
</evidence>
<dbReference type="PROSITE" id="PS50082">
    <property type="entry name" value="WD_REPEATS_2"/>
    <property type="match status" value="1"/>
</dbReference>
<dbReference type="GO" id="GO:0034388">
    <property type="term" value="C:Pwp2p-containing subcomplex of 90S preribosome"/>
    <property type="evidence" value="ECO:0007669"/>
    <property type="project" value="TreeGrafter"/>
</dbReference>